<dbReference type="AlphaFoldDB" id="A0A926F6I0"/>
<keyword evidence="2 3" id="KW-0326">Glycosidase</keyword>
<dbReference type="Gene3D" id="3.20.20.80">
    <property type="entry name" value="Glycosidases"/>
    <property type="match status" value="1"/>
</dbReference>
<dbReference type="InterPro" id="IPR017853">
    <property type="entry name" value="GH"/>
</dbReference>
<dbReference type="GO" id="GO:0000272">
    <property type="term" value="P:polysaccharide catabolic process"/>
    <property type="evidence" value="ECO:0007669"/>
    <property type="project" value="InterPro"/>
</dbReference>
<evidence type="ECO:0000256" key="2">
    <source>
        <dbReference type="ARBA" id="ARBA00023295"/>
    </source>
</evidence>
<feature type="signal peptide" evidence="4">
    <location>
        <begin position="1"/>
        <end position="22"/>
    </location>
</feature>
<evidence type="ECO:0000256" key="4">
    <source>
        <dbReference type="SAM" id="SignalP"/>
    </source>
</evidence>
<evidence type="ECO:0000313" key="7">
    <source>
        <dbReference type="Proteomes" id="UP000651085"/>
    </source>
</evidence>
<evidence type="ECO:0000256" key="1">
    <source>
        <dbReference type="ARBA" id="ARBA00022801"/>
    </source>
</evidence>
<dbReference type="Pfam" id="PF00150">
    <property type="entry name" value="Cellulase"/>
    <property type="match status" value="1"/>
</dbReference>
<name>A0A926F6I0_9BACT</name>
<dbReference type="GO" id="GO:0004553">
    <property type="term" value="F:hydrolase activity, hydrolyzing O-glycosyl compounds"/>
    <property type="evidence" value="ECO:0007669"/>
    <property type="project" value="InterPro"/>
</dbReference>
<protein>
    <submittedName>
        <fullName evidence="6">Cellulase family glycosylhydrolase</fullName>
    </submittedName>
</protein>
<organism evidence="6 7">
    <name type="scientific">Jilunia laotingensis</name>
    <dbReference type="NCBI Taxonomy" id="2763675"/>
    <lineage>
        <taxon>Bacteria</taxon>
        <taxon>Pseudomonadati</taxon>
        <taxon>Bacteroidota</taxon>
        <taxon>Bacteroidia</taxon>
        <taxon>Bacteroidales</taxon>
        <taxon>Bacteroidaceae</taxon>
        <taxon>Jilunia</taxon>
    </lineage>
</organism>
<dbReference type="EMBL" id="JACRTF010000001">
    <property type="protein sequence ID" value="MBC8592780.1"/>
    <property type="molecule type" value="Genomic_DNA"/>
</dbReference>
<gene>
    <name evidence="6" type="ORF">H8744_05845</name>
</gene>
<keyword evidence="1 3" id="KW-0378">Hydrolase</keyword>
<feature type="chain" id="PRO_5038105338" evidence="4">
    <location>
        <begin position="23"/>
        <end position="354"/>
    </location>
</feature>
<feature type="domain" description="Glycoside hydrolase family 5" evidence="5">
    <location>
        <begin position="73"/>
        <end position="304"/>
    </location>
</feature>
<reference evidence="6" key="1">
    <citation type="submission" date="2020-08" db="EMBL/GenBank/DDBJ databases">
        <title>Genome public.</title>
        <authorList>
            <person name="Liu C."/>
            <person name="Sun Q."/>
        </authorList>
    </citation>
    <scope>NUCLEOTIDE SEQUENCE</scope>
    <source>
        <strain evidence="6">N12</strain>
    </source>
</reference>
<keyword evidence="7" id="KW-1185">Reference proteome</keyword>
<evidence type="ECO:0000259" key="5">
    <source>
        <dbReference type="Pfam" id="PF00150"/>
    </source>
</evidence>
<accession>A0A926F6I0</accession>
<dbReference type="SUPFAM" id="SSF51445">
    <property type="entry name" value="(Trans)glycosidases"/>
    <property type="match status" value="1"/>
</dbReference>
<sequence>MKTVNLIFSVCIVCLLNLSAYAQDSTWSVEKAKSWGERQPWYCGVNYIPSNAINYTAMWDKTSFSPDLIDKELDLAEKIGINCVRVVMQYIVYEDDPVYFLRTFNHFLAISEKHHIKVIPCFFDDCAFGVNTDPVLGKQSEPLEGWYAWAWSPSPGYSMVVDSRTHYKLEEYVKSVMTRFKQDDRILLWDLYNEPTNTTMPERSLPLLYKVFEWAREINPEQPVTSGIWNDNTVLNDFLIKNSDVITFHRYAPVKETEEAMAKFMKLGRPVICTEWMNRVAKSTILDLLPLFKENHVGCVMWGLVNGKTQTHLSWGHRPEDLPYKGEWQHDIFTDKLVPYNPEEIELIKEMTRK</sequence>
<dbReference type="Proteomes" id="UP000651085">
    <property type="component" value="Unassembled WGS sequence"/>
</dbReference>
<comment type="caution">
    <text evidence="6">The sequence shown here is derived from an EMBL/GenBank/DDBJ whole genome shotgun (WGS) entry which is preliminary data.</text>
</comment>
<evidence type="ECO:0000313" key="6">
    <source>
        <dbReference type="EMBL" id="MBC8592780.1"/>
    </source>
</evidence>
<proteinExistence type="inferred from homology"/>
<dbReference type="RefSeq" id="WP_262433952.1">
    <property type="nucleotide sequence ID" value="NZ_JACRTF010000001.1"/>
</dbReference>
<comment type="similarity">
    <text evidence="3">Belongs to the glycosyl hydrolase 5 (cellulase A) family.</text>
</comment>
<evidence type="ECO:0000256" key="3">
    <source>
        <dbReference type="RuleBase" id="RU361153"/>
    </source>
</evidence>
<keyword evidence="4" id="KW-0732">Signal</keyword>
<dbReference type="InterPro" id="IPR001547">
    <property type="entry name" value="Glyco_hydro_5"/>
</dbReference>